<keyword evidence="2" id="KW-1185">Reference proteome</keyword>
<evidence type="ECO:0000313" key="2">
    <source>
        <dbReference type="Proteomes" id="UP001275664"/>
    </source>
</evidence>
<evidence type="ECO:0000313" key="1">
    <source>
        <dbReference type="EMBL" id="MDX6041238.1"/>
    </source>
</evidence>
<dbReference type="Proteomes" id="UP001275664">
    <property type="component" value="Unassembled WGS sequence"/>
</dbReference>
<protein>
    <submittedName>
        <fullName evidence="1">Uncharacterized protein</fullName>
    </submittedName>
</protein>
<dbReference type="RefSeq" id="WP_319786322.1">
    <property type="nucleotide sequence ID" value="NZ_JAWXRD010000031.1"/>
</dbReference>
<name>A0ABU4QPK5_9ENTR</name>
<reference evidence="1 2" key="1">
    <citation type="submission" date="2023-11" db="EMBL/GenBank/DDBJ databases">
        <title>Scandinavium wanjuensis sp. nov., isolated from lettuce South Korea.</title>
        <authorList>
            <person name="Park J."/>
            <person name="Park S."/>
            <person name="Oh K.K."/>
            <person name="Cho G.S."/>
            <person name="Franz C.M.A.P."/>
        </authorList>
    </citation>
    <scope>NUCLEOTIDE SEQUENCE [LARGE SCALE GENOMIC DNA]</scope>
    <source>
        <strain evidence="1 2">V105_6</strain>
    </source>
</reference>
<comment type="caution">
    <text evidence="1">The sequence shown here is derived from an EMBL/GenBank/DDBJ whole genome shotgun (WGS) entry which is preliminary data.</text>
</comment>
<sequence>MSAKARFLKKLQHQHPRSAAFDTKAEADIAAFRQRISLLHESMDEWLAGTEIRTEATAISLIEFLIGGSAFSVPGINLHYAQRSIRFTPIFLYGQGVTGCIEVCLTADGKISPLYRLFMRSGEQDNWTWCPAGTQNGNPARFDEEAFFTMIASLIPE</sequence>
<organism evidence="1 2">
    <name type="scientific">Scandinavium lactucae</name>
    <dbReference type="NCBI Taxonomy" id="3095028"/>
    <lineage>
        <taxon>Bacteria</taxon>
        <taxon>Pseudomonadati</taxon>
        <taxon>Pseudomonadota</taxon>
        <taxon>Gammaproteobacteria</taxon>
        <taxon>Enterobacterales</taxon>
        <taxon>Enterobacteriaceae</taxon>
        <taxon>Scandinavium</taxon>
    </lineage>
</organism>
<accession>A0ABU4QPK5</accession>
<gene>
    <name evidence="1" type="ORF">SIK69_13680</name>
</gene>
<dbReference type="EMBL" id="JAWXRD010000031">
    <property type="protein sequence ID" value="MDX6041238.1"/>
    <property type="molecule type" value="Genomic_DNA"/>
</dbReference>
<proteinExistence type="predicted"/>